<gene>
    <name evidence="5" type="ORF">H9649_12520</name>
</gene>
<evidence type="ECO:0000256" key="3">
    <source>
        <dbReference type="PROSITE-ProRule" id="PRU00284"/>
    </source>
</evidence>
<dbReference type="RefSeq" id="WP_191695243.1">
    <property type="nucleotide sequence ID" value="NZ_JACSQN010000011.1"/>
</dbReference>
<dbReference type="Proteomes" id="UP000626786">
    <property type="component" value="Unassembled WGS sequence"/>
</dbReference>
<dbReference type="Pfam" id="PF00015">
    <property type="entry name" value="MCPsignal"/>
    <property type="match status" value="1"/>
</dbReference>
<reference evidence="5 6" key="1">
    <citation type="submission" date="2020-08" db="EMBL/GenBank/DDBJ databases">
        <title>A Genomic Blueprint of the Chicken Gut Microbiome.</title>
        <authorList>
            <person name="Gilroy R."/>
            <person name="Ravi A."/>
            <person name="Getino M."/>
            <person name="Pursley I."/>
            <person name="Horton D.L."/>
            <person name="Alikhan N.-F."/>
            <person name="Baker D."/>
            <person name="Gharbi K."/>
            <person name="Hall N."/>
            <person name="Watson M."/>
            <person name="Adriaenssens E.M."/>
            <person name="Foster-Nyarko E."/>
            <person name="Jarju S."/>
            <person name="Secka A."/>
            <person name="Antonio M."/>
            <person name="Oren A."/>
            <person name="Chaudhuri R."/>
            <person name="La Ragione R.M."/>
            <person name="Hildebrand F."/>
            <person name="Pallen M.J."/>
        </authorList>
    </citation>
    <scope>NUCLEOTIDE SEQUENCE [LARGE SCALE GENOMIC DNA]</scope>
    <source>
        <strain evidence="5 6">Sa2YVA2</strain>
    </source>
</reference>
<dbReference type="SUPFAM" id="SSF58104">
    <property type="entry name" value="Methyl-accepting chemotaxis protein (MCP) signaling domain"/>
    <property type="match status" value="1"/>
</dbReference>
<evidence type="ECO:0000313" key="6">
    <source>
        <dbReference type="Proteomes" id="UP000626786"/>
    </source>
</evidence>
<dbReference type="Gene3D" id="1.20.120.30">
    <property type="entry name" value="Aspartate receptor, ligand-binding domain"/>
    <property type="match status" value="1"/>
</dbReference>
<dbReference type="SMART" id="SM00283">
    <property type="entry name" value="MA"/>
    <property type="match status" value="1"/>
</dbReference>
<comment type="caution">
    <text evidence="5">The sequence shown here is derived from an EMBL/GenBank/DDBJ whole genome shotgun (WGS) entry which is preliminary data.</text>
</comment>
<dbReference type="PROSITE" id="PS50111">
    <property type="entry name" value="CHEMOTAXIS_TRANSDUC_2"/>
    <property type="match status" value="1"/>
</dbReference>
<accession>A0ABR8UBK8</accession>
<keyword evidence="6" id="KW-1185">Reference proteome</keyword>
<dbReference type="InterPro" id="IPR025991">
    <property type="entry name" value="Chemoreceptor_zinc-bind_dom"/>
</dbReference>
<evidence type="ECO:0000256" key="1">
    <source>
        <dbReference type="ARBA" id="ARBA00023224"/>
    </source>
</evidence>
<dbReference type="InterPro" id="IPR004090">
    <property type="entry name" value="Chemotax_Me-accpt_rcpt"/>
</dbReference>
<dbReference type="PANTHER" id="PTHR32089:SF112">
    <property type="entry name" value="LYSOZYME-LIKE PROTEIN-RELATED"/>
    <property type="match status" value="1"/>
</dbReference>
<name>A0ABR8UBK8_9BACL</name>
<comment type="similarity">
    <text evidence="2">Belongs to the methyl-accepting chemotaxis (MCP) protein family.</text>
</comment>
<dbReference type="EMBL" id="JACSQN010000011">
    <property type="protein sequence ID" value="MBD7985416.1"/>
    <property type="molecule type" value="Genomic_DNA"/>
</dbReference>
<dbReference type="PANTHER" id="PTHR32089">
    <property type="entry name" value="METHYL-ACCEPTING CHEMOTAXIS PROTEIN MCPB"/>
    <property type="match status" value="1"/>
</dbReference>
<evidence type="ECO:0000256" key="2">
    <source>
        <dbReference type="ARBA" id="ARBA00029447"/>
    </source>
</evidence>
<evidence type="ECO:0000313" key="5">
    <source>
        <dbReference type="EMBL" id="MBD7985416.1"/>
    </source>
</evidence>
<sequence>MKLIKPRVTISPFEYGTDIEVIGRLRETLAYHNINQNDINHLRKAHHLLQSIHPSIEETFYQNLLAITPVGAQPIERAIIENYLHLFFDEPRGENYFRKTSEFFSLLRSKHFEAGKTTAFFNKFIFYITAQLMKLEGSKMSKSFDMVQSLQSAGNFDQQLLTEVMSEKTMEQVITEISSLIDSNAKIMYMKDLIYSLDRQSEEIHTTSAATEEITAAIIEVSRSSSRITEKTTDSVKYAAHSKQTIEQALEEIFKTEERFKSIVQTFSSLQQRVDAIENVAGLINDIAAQTNLLALNASIEAARAGEHGKGFSVVAQEVRKLAENTVAALSDISDNVHHLKSYSNDVSTSIEETTIILKKATSEAQTSLPLITAIVKEMEDINTDIANTAEISKQQAVAIDKVANRMVGITDLQNNIRSLGENTSSSIYELSREIDRFRLSIVKDSNVQLSSIALLQLSKADHILWKWKIYNMFLGLEEVFPGDVAAHTECRLGKWYFDPKTVERLGHLREFKELDKHHETVHIYAKKAAEHYQSGSVRLAEEDLHQIEKASAEVLSLLNSLIGFLNKEGQ</sequence>
<dbReference type="Gene3D" id="1.10.287.950">
    <property type="entry name" value="Methyl-accepting chemotaxis protein"/>
    <property type="match status" value="1"/>
</dbReference>
<organism evidence="5 6">
    <name type="scientific">Sporosarcina quadrami</name>
    <dbReference type="NCBI Taxonomy" id="2762234"/>
    <lineage>
        <taxon>Bacteria</taxon>
        <taxon>Bacillati</taxon>
        <taxon>Bacillota</taxon>
        <taxon>Bacilli</taxon>
        <taxon>Bacillales</taxon>
        <taxon>Caryophanaceae</taxon>
        <taxon>Sporosarcina</taxon>
    </lineage>
</organism>
<keyword evidence="1 3" id="KW-0807">Transducer</keyword>
<feature type="domain" description="Methyl-accepting transducer" evidence="4">
    <location>
        <begin position="198"/>
        <end position="411"/>
    </location>
</feature>
<dbReference type="Pfam" id="PF13682">
    <property type="entry name" value="CZB"/>
    <property type="match status" value="1"/>
</dbReference>
<proteinExistence type="inferred from homology"/>
<evidence type="ECO:0000259" key="4">
    <source>
        <dbReference type="PROSITE" id="PS50111"/>
    </source>
</evidence>
<dbReference type="InterPro" id="IPR004089">
    <property type="entry name" value="MCPsignal_dom"/>
</dbReference>
<protein>
    <submittedName>
        <fullName evidence="5">CZB domain-containing protein</fullName>
    </submittedName>
</protein>
<dbReference type="PRINTS" id="PR00260">
    <property type="entry name" value="CHEMTRNSDUCR"/>
</dbReference>